<dbReference type="RefSeq" id="WP_007900795.1">
    <property type="nucleotide sequence ID" value="NZ_CAJLAM010000002.1"/>
</dbReference>
<comment type="caution">
    <text evidence="2">The sequence shown here is derived from an EMBL/GenBank/DDBJ whole genome shotgun (WGS) entry which is preliminary data.</text>
</comment>
<evidence type="ECO:0000313" key="2">
    <source>
        <dbReference type="EMBL" id="RHK53013.1"/>
    </source>
</evidence>
<reference evidence="2 3" key="1">
    <citation type="submission" date="2018-08" db="EMBL/GenBank/DDBJ databases">
        <title>A genome reference for cultivated species of the human gut microbiota.</title>
        <authorList>
            <person name="Zou Y."/>
            <person name="Xue W."/>
            <person name="Luo G."/>
        </authorList>
    </citation>
    <scope>NUCLEOTIDE SEQUENCE [LARGE SCALE GENOMIC DNA]</scope>
    <source>
        <strain evidence="2 3">AF42-9</strain>
    </source>
</reference>
<evidence type="ECO:0000259" key="1">
    <source>
        <dbReference type="Pfam" id="PF08291"/>
    </source>
</evidence>
<evidence type="ECO:0000313" key="3">
    <source>
        <dbReference type="Proteomes" id="UP000286598"/>
    </source>
</evidence>
<keyword evidence="3" id="KW-1185">Reference proteome</keyword>
<dbReference type="InterPro" id="IPR009045">
    <property type="entry name" value="Zn_M74/Hedgehog-like"/>
</dbReference>
<organism evidence="2 3">
    <name type="scientific">Leyella stercorea</name>
    <dbReference type="NCBI Taxonomy" id="363265"/>
    <lineage>
        <taxon>Bacteria</taxon>
        <taxon>Pseudomonadati</taxon>
        <taxon>Bacteroidota</taxon>
        <taxon>Bacteroidia</taxon>
        <taxon>Bacteroidales</taxon>
        <taxon>Prevotellaceae</taxon>
        <taxon>Leyella</taxon>
    </lineage>
</organism>
<name>A0A3C0CBH0_9BACT</name>
<protein>
    <submittedName>
        <fullName evidence="2">Peptidase M15</fullName>
    </submittedName>
</protein>
<dbReference type="OrthoDB" id="5242612at2"/>
<dbReference type="Gene3D" id="3.30.1380.10">
    <property type="match status" value="1"/>
</dbReference>
<dbReference type="Pfam" id="PF08291">
    <property type="entry name" value="Peptidase_M15_3"/>
    <property type="match status" value="1"/>
</dbReference>
<accession>A0A3C0CBH0</accession>
<dbReference type="GeneID" id="78337469"/>
<gene>
    <name evidence="2" type="ORF">DW060_00670</name>
</gene>
<dbReference type="AlphaFoldDB" id="A0A3C0CBH0"/>
<dbReference type="SUPFAM" id="SSF55166">
    <property type="entry name" value="Hedgehog/DD-peptidase"/>
    <property type="match status" value="1"/>
</dbReference>
<dbReference type="EMBL" id="QRNO01000002">
    <property type="protein sequence ID" value="RHK53013.1"/>
    <property type="molecule type" value="Genomic_DNA"/>
</dbReference>
<dbReference type="InterPro" id="IPR013230">
    <property type="entry name" value="Peptidase_M15A_C"/>
</dbReference>
<proteinExistence type="predicted"/>
<sequence>MENTKKVAANAATAFIANGDLRLSDHFKLREFTLSGAAIRYNLDNTPTTVEVERLRALCVNVLEPLRHRFGVLRITSGYRSERVNKIVGGAVRSQHRLGEAADIHVSSLEVAQKMCHFVKEHLDFDQLILESVAKTGARWIHVSYKATGNRREFFTLKR</sequence>
<feature type="domain" description="Peptidase M15A C-terminal" evidence="1">
    <location>
        <begin position="26"/>
        <end position="143"/>
    </location>
</feature>
<dbReference type="Proteomes" id="UP000286598">
    <property type="component" value="Unassembled WGS sequence"/>
</dbReference>